<reference evidence="1 2" key="1">
    <citation type="submission" date="2008-12" db="EMBL/GenBank/DDBJ databases">
        <authorList>
            <person name="Fulton L."/>
            <person name="Clifton S."/>
            <person name="Fulton B."/>
            <person name="Xu J."/>
            <person name="Minx P."/>
            <person name="Pepin K.H."/>
            <person name="Johnson M."/>
            <person name="Bhonagiri V."/>
            <person name="Nash W.E."/>
            <person name="Mardis E.R."/>
            <person name="Wilson R.K."/>
        </authorList>
    </citation>
    <scope>NUCLEOTIDE SEQUENCE [LARGE SCALE GENOMIC DNA]</scope>
    <source>
        <strain evidence="1 2">DSM 14838</strain>
    </source>
</reference>
<comment type="caution">
    <text evidence="1">The sequence shown here is derived from an EMBL/GenBank/DDBJ whole genome shotgun (WGS) entry which is preliminary data.</text>
</comment>
<evidence type="ECO:0000313" key="1">
    <source>
        <dbReference type="EMBL" id="EEF89680.1"/>
    </source>
</evidence>
<name>E2NEC4_9BACE</name>
<organism evidence="1 2">
    <name type="scientific">Bacteroides cellulosilyticus DSM 14838</name>
    <dbReference type="NCBI Taxonomy" id="537012"/>
    <lineage>
        <taxon>Bacteria</taxon>
        <taxon>Pseudomonadati</taxon>
        <taxon>Bacteroidota</taxon>
        <taxon>Bacteroidia</taxon>
        <taxon>Bacteroidales</taxon>
        <taxon>Bacteroidaceae</taxon>
        <taxon>Bacteroides</taxon>
    </lineage>
</organism>
<dbReference type="EMBL" id="ACCH01000188">
    <property type="protein sequence ID" value="EEF89680.1"/>
    <property type="molecule type" value="Genomic_DNA"/>
</dbReference>
<gene>
    <name evidence="1" type="ORF">BACCELL_02638</name>
</gene>
<reference evidence="1 2" key="2">
    <citation type="submission" date="2009-01" db="EMBL/GenBank/DDBJ databases">
        <title>Draft genome sequence of Bacteroides cellulosilyticus (DSM 14838).</title>
        <authorList>
            <person name="Sudarsanam P."/>
            <person name="Ley R."/>
            <person name="Guruge J."/>
            <person name="Turnbaugh P.J."/>
            <person name="Mahowald M."/>
            <person name="Liep D."/>
            <person name="Gordon J."/>
        </authorList>
    </citation>
    <scope>NUCLEOTIDE SEQUENCE [LARGE SCALE GENOMIC DNA]</scope>
    <source>
        <strain evidence="1 2">DSM 14838</strain>
    </source>
</reference>
<dbReference type="AlphaFoldDB" id="E2NEC4"/>
<sequence length="65" mass="7195">MYADVTGMGVYCPTTNVVRPYANFLLLDEVNSSLCGSSTHRGLLNRPLLLEDISFLSWNEVNISS</sequence>
<protein>
    <submittedName>
        <fullName evidence="1">Uncharacterized protein</fullName>
    </submittedName>
</protein>
<accession>E2NEC4</accession>
<proteinExistence type="predicted"/>
<evidence type="ECO:0000313" key="2">
    <source>
        <dbReference type="Proteomes" id="UP000003711"/>
    </source>
</evidence>
<dbReference type="HOGENOM" id="CLU_2840435_0_0_10"/>
<dbReference type="Proteomes" id="UP000003711">
    <property type="component" value="Unassembled WGS sequence"/>
</dbReference>